<feature type="compositionally biased region" description="Basic and acidic residues" evidence="1">
    <location>
        <begin position="169"/>
        <end position="179"/>
    </location>
</feature>
<feature type="region of interest" description="Disordered" evidence="1">
    <location>
        <begin position="157"/>
        <end position="179"/>
    </location>
</feature>
<gene>
    <name evidence="2" type="ORF">PG994_006496</name>
</gene>
<dbReference type="RefSeq" id="XP_066717174.1">
    <property type="nucleotide sequence ID" value="XM_066857905.1"/>
</dbReference>
<evidence type="ECO:0000313" key="3">
    <source>
        <dbReference type="Proteomes" id="UP001480595"/>
    </source>
</evidence>
<feature type="compositionally biased region" description="Basic residues" evidence="1">
    <location>
        <begin position="157"/>
        <end position="168"/>
    </location>
</feature>
<organism evidence="2 3">
    <name type="scientific">Apiospora phragmitis</name>
    <dbReference type="NCBI Taxonomy" id="2905665"/>
    <lineage>
        <taxon>Eukaryota</taxon>
        <taxon>Fungi</taxon>
        <taxon>Dikarya</taxon>
        <taxon>Ascomycota</taxon>
        <taxon>Pezizomycotina</taxon>
        <taxon>Sordariomycetes</taxon>
        <taxon>Xylariomycetidae</taxon>
        <taxon>Amphisphaeriales</taxon>
        <taxon>Apiosporaceae</taxon>
        <taxon>Apiospora</taxon>
    </lineage>
</organism>
<proteinExistence type="predicted"/>
<dbReference type="EMBL" id="JAQQWL010000006">
    <property type="protein sequence ID" value="KAK8069880.1"/>
    <property type="molecule type" value="Genomic_DNA"/>
</dbReference>
<dbReference type="Proteomes" id="UP001480595">
    <property type="component" value="Unassembled WGS sequence"/>
</dbReference>
<name>A0ABR1VF86_9PEZI</name>
<feature type="region of interest" description="Disordered" evidence="1">
    <location>
        <begin position="1"/>
        <end position="57"/>
    </location>
</feature>
<accession>A0ABR1VF86</accession>
<evidence type="ECO:0000256" key="1">
    <source>
        <dbReference type="SAM" id="MobiDB-lite"/>
    </source>
</evidence>
<keyword evidence="3" id="KW-1185">Reference proteome</keyword>
<reference evidence="2 3" key="1">
    <citation type="submission" date="2023-01" db="EMBL/GenBank/DDBJ databases">
        <title>Analysis of 21 Apiospora genomes using comparative genomics revels a genus with tremendous synthesis potential of carbohydrate active enzymes and secondary metabolites.</title>
        <authorList>
            <person name="Sorensen T."/>
        </authorList>
    </citation>
    <scope>NUCLEOTIDE SEQUENCE [LARGE SCALE GENOMIC DNA]</scope>
    <source>
        <strain evidence="2 3">CBS 135458</strain>
    </source>
</reference>
<dbReference type="GeneID" id="92090968"/>
<comment type="caution">
    <text evidence="2">The sequence shown here is derived from an EMBL/GenBank/DDBJ whole genome shotgun (WGS) entry which is preliminary data.</text>
</comment>
<protein>
    <submittedName>
        <fullName evidence="2">Uncharacterized protein</fullName>
    </submittedName>
</protein>
<evidence type="ECO:0000313" key="2">
    <source>
        <dbReference type="EMBL" id="KAK8069880.1"/>
    </source>
</evidence>
<feature type="compositionally biased region" description="Basic and acidic residues" evidence="1">
    <location>
        <begin position="44"/>
        <end position="57"/>
    </location>
</feature>
<sequence length="179" mass="19825">MGHGTEPPMPRLRGGFGDALPEPGPLDARDGLAAEGSGAMNPVPDRRATRLDRKEAKMEGESSYSDFLIVLQPKVQRLARADLPIQPGKFRNFRGLVDVITATGASTQRAQGWSALFDFDFDICWGDMMSSSEVETTTTRFRTADTTSALHAIFPRRKVGTQAPHQRRRTLDHDPNNCW</sequence>